<dbReference type="AlphaFoldDB" id="A0A8K0AEF6"/>
<sequence>MAAIVRRPESCIVVRGLPENEPENTDVTLWLYMYFTSPTIGGGKVAFVLRTEEGTAQIEFVEESSK</sequence>
<reference evidence="1" key="1">
    <citation type="submission" date="2022-01" db="EMBL/GenBank/DDBJ databases">
        <authorList>
            <person name="Braso-Vives M."/>
        </authorList>
    </citation>
    <scope>NUCLEOTIDE SEQUENCE</scope>
</reference>
<evidence type="ECO:0000313" key="1">
    <source>
        <dbReference type="EMBL" id="CAH1271204.1"/>
    </source>
</evidence>
<organism evidence="1 2">
    <name type="scientific">Branchiostoma lanceolatum</name>
    <name type="common">Common lancelet</name>
    <name type="synonym">Amphioxus lanceolatum</name>
    <dbReference type="NCBI Taxonomy" id="7740"/>
    <lineage>
        <taxon>Eukaryota</taxon>
        <taxon>Metazoa</taxon>
        <taxon>Chordata</taxon>
        <taxon>Cephalochordata</taxon>
        <taxon>Leptocardii</taxon>
        <taxon>Amphioxiformes</taxon>
        <taxon>Branchiostomatidae</taxon>
        <taxon>Branchiostoma</taxon>
    </lineage>
</organism>
<accession>A0A8K0AEF6</accession>
<proteinExistence type="predicted"/>
<dbReference type="Proteomes" id="UP000838412">
    <property type="component" value="Chromosome 8"/>
</dbReference>
<protein>
    <submittedName>
        <fullName evidence="1">Hypp4601 protein</fullName>
    </submittedName>
</protein>
<dbReference type="EMBL" id="OV696693">
    <property type="protein sequence ID" value="CAH1271204.1"/>
    <property type="molecule type" value="Genomic_DNA"/>
</dbReference>
<name>A0A8K0AEF6_BRALA</name>
<evidence type="ECO:0000313" key="2">
    <source>
        <dbReference type="Proteomes" id="UP000838412"/>
    </source>
</evidence>
<gene>
    <name evidence="1" type="primary">Hypp4601</name>
    <name evidence="1" type="ORF">BLAG_LOCUS23298</name>
</gene>
<keyword evidence="2" id="KW-1185">Reference proteome</keyword>